<dbReference type="Proteomes" id="UP001596071">
    <property type="component" value="Unassembled WGS sequence"/>
</dbReference>
<protein>
    <submittedName>
        <fullName evidence="2">Uncharacterized protein</fullName>
    </submittedName>
</protein>
<dbReference type="EMBL" id="JBHSNP010000028">
    <property type="protein sequence ID" value="MFC5604520.1"/>
    <property type="molecule type" value="Genomic_DNA"/>
</dbReference>
<keyword evidence="3" id="KW-1185">Reference proteome</keyword>
<comment type="caution">
    <text evidence="2">The sequence shown here is derived from an EMBL/GenBank/DDBJ whole genome shotgun (WGS) entry which is preliminary data.</text>
</comment>
<keyword evidence="1" id="KW-1133">Transmembrane helix</keyword>
<gene>
    <name evidence="2" type="ORF">ACFPTP_14905</name>
</gene>
<evidence type="ECO:0000313" key="2">
    <source>
        <dbReference type="EMBL" id="MFC5604520.1"/>
    </source>
</evidence>
<evidence type="ECO:0000256" key="1">
    <source>
        <dbReference type="SAM" id="Phobius"/>
    </source>
</evidence>
<reference evidence="3" key="1">
    <citation type="journal article" date="2019" name="Int. J. Syst. Evol. Microbiol.">
        <title>The Global Catalogue of Microorganisms (GCM) 10K type strain sequencing project: providing services to taxonomists for standard genome sequencing and annotation.</title>
        <authorList>
            <consortium name="The Broad Institute Genomics Platform"/>
            <consortium name="The Broad Institute Genome Sequencing Center for Infectious Disease"/>
            <person name="Wu L."/>
            <person name="Ma J."/>
        </authorList>
    </citation>
    <scope>NUCLEOTIDE SEQUENCE [LARGE SCALE GENOMIC DNA]</scope>
    <source>
        <strain evidence="3">KACC 11299</strain>
    </source>
</reference>
<keyword evidence="1" id="KW-0812">Transmembrane</keyword>
<keyword evidence="1" id="KW-0472">Membrane</keyword>
<feature type="transmembrane region" description="Helical" evidence="1">
    <location>
        <begin position="9"/>
        <end position="28"/>
    </location>
</feature>
<accession>A0ABW0TZP1</accession>
<evidence type="ECO:0000313" key="3">
    <source>
        <dbReference type="Proteomes" id="UP001596071"/>
    </source>
</evidence>
<sequence length="248" mass="28960">MSSTQSNWYVRFGCLAPIIGIIAMFYFIKRDAFLPGFIFFALFFGFAILFLSLSTRTEEKLKASQKEYMETFQPKSANYIESHAFVADDLLSKIAVDESNRRIHFWEPAPLIDGKRVKKAFHKMPYILSDYPYSSLLAVEVYENGTRQKTVVNEADGTTERIEELGQSVTQIINKKMPMAKKAIHRRVANVEMKMIIDDETKPVRIIRFYANLDKRLRRDSKEYTDVQRQVDHWVSLLTFIMENNRKS</sequence>
<feature type="transmembrane region" description="Helical" evidence="1">
    <location>
        <begin position="34"/>
        <end position="53"/>
    </location>
</feature>
<name>A0ABW0TZP1_9BACL</name>
<organism evidence="2 3">
    <name type="scientific">Sporosarcina koreensis</name>
    <dbReference type="NCBI Taxonomy" id="334735"/>
    <lineage>
        <taxon>Bacteria</taxon>
        <taxon>Bacillati</taxon>
        <taxon>Bacillota</taxon>
        <taxon>Bacilli</taxon>
        <taxon>Bacillales</taxon>
        <taxon>Caryophanaceae</taxon>
        <taxon>Sporosarcina</taxon>
    </lineage>
</organism>
<dbReference type="RefSeq" id="WP_381446373.1">
    <property type="nucleotide sequence ID" value="NZ_JBHSNP010000028.1"/>
</dbReference>
<proteinExistence type="predicted"/>